<accession>A0A177EA66</accession>
<feature type="compositionally biased region" description="Basic and acidic residues" evidence="2">
    <location>
        <begin position="83"/>
        <end position="109"/>
    </location>
</feature>
<keyword evidence="1" id="KW-0175">Coiled coil</keyword>
<dbReference type="RefSeq" id="WP_068541061.1">
    <property type="nucleotide sequence ID" value="NZ_LSFI01000006.1"/>
</dbReference>
<sequence length="109" mass="12623">MAKKAKRRDVFGALEAVHERAKKLKEEIEKLKEEALMELGKELLEARLKGQEMILPEELEAKLEMVKKAFSGELKRQRKPLRKREEEGKTEPEVSQISRDKKEPGEGIL</sequence>
<comment type="caution">
    <text evidence="3">The sequence shown here is derived from an EMBL/GenBank/DDBJ whole genome shotgun (WGS) entry which is preliminary data.</text>
</comment>
<organism evidence="3 4">
    <name type="scientific">Thermodesulfatator autotrophicus</name>
    <dbReference type="NCBI Taxonomy" id="1795632"/>
    <lineage>
        <taxon>Bacteria</taxon>
        <taxon>Pseudomonadati</taxon>
        <taxon>Thermodesulfobacteriota</taxon>
        <taxon>Thermodesulfobacteria</taxon>
        <taxon>Thermodesulfobacteriales</taxon>
        <taxon>Thermodesulfatatoraceae</taxon>
        <taxon>Thermodesulfatator</taxon>
    </lineage>
</organism>
<gene>
    <name evidence="3" type="ORF">TH606_02195</name>
</gene>
<dbReference type="AlphaFoldDB" id="A0A177EA66"/>
<dbReference type="Proteomes" id="UP000076964">
    <property type="component" value="Unassembled WGS sequence"/>
</dbReference>
<dbReference type="EMBL" id="LSFI01000006">
    <property type="protein sequence ID" value="OAG28411.1"/>
    <property type="molecule type" value="Genomic_DNA"/>
</dbReference>
<evidence type="ECO:0000256" key="2">
    <source>
        <dbReference type="SAM" id="MobiDB-lite"/>
    </source>
</evidence>
<protein>
    <submittedName>
        <fullName evidence="3">Uncharacterized protein</fullName>
    </submittedName>
</protein>
<keyword evidence="4" id="KW-1185">Reference proteome</keyword>
<feature type="region of interest" description="Disordered" evidence="2">
    <location>
        <begin position="74"/>
        <end position="109"/>
    </location>
</feature>
<evidence type="ECO:0000313" key="4">
    <source>
        <dbReference type="Proteomes" id="UP000076964"/>
    </source>
</evidence>
<feature type="coiled-coil region" evidence="1">
    <location>
        <begin position="14"/>
        <end position="41"/>
    </location>
</feature>
<dbReference type="STRING" id="1795632.TH606_02195"/>
<proteinExistence type="predicted"/>
<evidence type="ECO:0000256" key="1">
    <source>
        <dbReference type="SAM" id="Coils"/>
    </source>
</evidence>
<evidence type="ECO:0000313" key="3">
    <source>
        <dbReference type="EMBL" id="OAG28411.1"/>
    </source>
</evidence>
<name>A0A177EA66_9BACT</name>
<reference evidence="3 4" key="1">
    <citation type="submission" date="2016-02" db="EMBL/GenBank/DDBJ databases">
        <title>Draft genome sequence of Thermodesulfatator sp. S606.</title>
        <authorList>
            <person name="Lai Q."/>
            <person name="Cao J."/>
            <person name="Dupont S."/>
            <person name="Shao Z."/>
            <person name="Jebbar M."/>
            <person name="Alain K."/>
        </authorList>
    </citation>
    <scope>NUCLEOTIDE SEQUENCE [LARGE SCALE GENOMIC DNA]</scope>
    <source>
        <strain evidence="3 4">S606</strain>
    </source>
</reference>